<feature type="domain" description="D-isomer specific 2-hydroxyacid dehydrogenase catalytic" evidence="5">
    <location>
        <begin position="21"/>
        <end position="318"/>
    </location>
</feature>
<evidence type="ECO:0000256" key="3">
    <source>
        <dbReference type="ARBA" id="ARBA00023027"/>
    </source>
</evidence>
<comment type="similarity">
    <text evidence="1 4">Belongs to the D-isomer specific 2-hydroxyacid dehydrogenase family.</text>
</comment>
<reference evidence="8" key="1">
    <citation type="journal article" date="2019" name="Int. J. Syst. Evol. Microbiol.">
        <title>The Global Catalogue of Microorganisms (GCM) 10K type strain sequencing project: providing services to taxonomists for standard genome sequencing and annotation.</title>
        <authorList>
            <consortium name="The Broad Institute Genomics Platform"/>
            <consortium name="The Broad Institute Genome Sequencing Center for Infectious Disease"/>
            <person name="Wu L."/>
            <person name="Ma J."/>
        </authorList>
    </citation>
    <scope>NUCLEOTIDE SEQUENCE [LARGE SCALE GENOMIC DNA]</scope>
    <source>
        <strain evidence="8">KCTC 42805</strain>
    </source>
</reference>
<dbReference type="CDD" id="cd12162">
    <property type="entry name" value="2-Hacid_dh_4"/>
    <property type="match status" value="1"/>
</dbReference>
<evidence type="ECO:0000259" key="5">
    <source>
        <dbReference type="Pfam" id="PF00389"/>
    </source>
</evidence>
<keyword evidence="2 4" id="KW-0560">Oxidoreductase</keyword>
<dbReference type="InterPro" id="IPR036291">
    <property type="entry name" value="NAD(P)-bd_dom_sf"/>
</dbReference>
<dbReference type="PROSITE" id="PS00671">
    <property type="entry name" value="D_2_HYDROXYACID_DH_3"/>
    <property type="match status" value="1"/>
</dbReference>
<dbReference type="EMBL" id="JBHULN010000003">
    <property type="protein sequence ID" value="MFD2570310.1"/>
    <property type="molecule type" value="Genomic_DNA"/>
</dbReference>
<protein>
    <submittedName>
        <fullName evidence="7">D-2-hydroxyacid dehydrogenase</fullName>
    </submittedName>
</protein>
<gene>
    <name evidence="7" type="ORF">ACFSUS_06670</name>
</gene>
<dbReference type="PANTHER" id="PTHR43761">
    <property type="entry name" value="D-ISOMER SPECIFIC 2-HYDROXYACID DEHYDROGENASE FAMILY PROTEIN (AFU_ORTHOLOGUE AFUA_1G13630)"/>
    <property type="match status" value="1"/>
</dbReference>
<evidence type="ECO:0000256" key="4">
    <source>
        <dbReference type="RuleBase" id="RU003719"/>
    </source>
</evidence>
<comment type="caution">
    <text evidence="7">The sequence shown here is derived from an EMBL/GenBank/DDBJ whole genome shotgun (WGS) entry which is preliminary data.</text>
</comment>
<dbReference type="Pfam" id="PF00389">
    <property type="entry name" value="2-Hacid_dh"/>
    <property type="match status" value="1"/>
</dbReference>
<evidence type="ECO:0000313" key="7">
    <source>
        <dbReference type="EMBL" id="MFD2570310.1"/>
    </source>
</evidence>
<evidence type="ECO:0000259" key="6">
    <source>
        <dbReference type="Pfam" id="PF02826"/>
    </source>
</evidence>
<feature type="domain" description="D-isomer specific 2-hydroxyacid dehydrogenase NAD-binding" evidence="6">
    <location>
        <begin position="107"/>
        <end position="287"/>
    </location>
</feature>
<name>A0ABW5M057_9BACT</name>
<dbReference type="InterPro" id="IPR029753">
    <property type="entry name" value="D-isomer_DH_CS"/>
</dbReference>
<evidence type="ECO:0000313" key="8">
    <source>
        <dbReference type="Proteomes" id="UP001597469"/>
    </source>
</evidence>
<dbReference type="PROSITE" id="PS00670">
    <property type="entry name" value="D_2_HYDROXYACID_DH_2"/>
    <property type="match status" value="1"/>
</dbReference>
<dbReference type="Proteomes" id="UP001597469">
    <property type="component" value="Unassembled WGS sequence"/>
</dbReference>
<sequence>MKIVVLDGYTLNPGDLSWDGLKQLGDLTVYDRTSADQVLERSQGAEVIFTNKTPIGEDVLAQLPDLKFIGVLATGYNIVNTDVAKQNGVIVSNVPGYSTMSVVQLTFALLLEMTLHVQRHSDSVMDGKWARSADFSFWDYPLIELADKTIGIIGFGSIGEKVADVATAFGMNVIGSRRHPTDQSHRTNFKWAEVPELLEQSDVVSIHTPLSPETKGLINKDNLTRMKPSAFLLNTSRGPIVVDQDLADALNNGVIAGAGIDVLSAEPPSADNPLFTAKNCLITPHIAWATKEARVRLMAITVSNLSAFLSGKPVNVVNA</sequence>
<keyword evidence="8" id="KW-1185">Reference proteome</keyword>
<dbReference type="Pfam" id="PF02826">
    <property type="entry name" value="2-Hacid_dh_C"/>
    <property type="match status" value="1"/>
</dbReference>
<dbReference type="Gene3D" id="3.40.50.720">
    <property type="entry name" value="NAD(P)-binding Rossmann-like Domain"/>
    <property type="match status" value="2"/>
</dbReference>
<dbReference type="InterPro" id="IPR006139">
    <property type="entry name" value="D-isomer_2_OHA_DH_cat_dom"/>
</dbReference>
<accession>A0ABW5M057</accession>
<evidence type="ECO:0000256" key="1">
    <source>
        <dbReference type="ARBA" id="ARBA00005854"/>
    </source>
</evidence>
<keyword evidence="3" id="KW-0520">NAD</keyword>
<dbReference type="SUPFAM" id="SSF52283">
    <property type="entry name" value="Formate/glycerate dehydrogenase catalytic domain-like"/>
    <property type="match status" value="1"/>
</dbReference>
<dbReference type="RefSeq" id="WP_381520852.1">
    <property type="nucleotide sequence ID" value="NZ_JBHULN010000003.1"/>
</dbReference>
<dbReference type="SUPFAM" id="SSF51735">
    <property type="entry name" value="NAD(P)-binding Rossmann-fold domains"/>
    <property type="match status" value="1"/>
</dbReference>
<dbReference type="InterPro" id="IPR050418">
    <property type="entry name" value="D-iso_2-hydroxyacid_DH_PdxB"/>
</dbReference>
<dbReference type="PANTHER" id="PTHR43761:SF1">
    <property type="entry name" value="D-ISOMER SPECIFIC 2-HYDROXYACID DEHYDROGENASE CATALYTIC DOMAIN-CONTAINING PROTEIN-RELATED"/>
    <property type="match status" value="1"/>
</dbReference>
<proteinExistence type="inferred from homology"/>
<dbReference type="InterPro" id="IPR006140">
    <property type="entry name" value="D-isomer_DH_NAD-bd"/>
</dbReference>
<organism evidence="7 8">
    <name type="scientific">Spirosoma soli</name>
    <dbReference type="NCBI Taxonomy" id="1770529"/>
    <lineage>
        <taxon>Bacteria</taxon>
        <taxon>Pseudomonadati</taxon>
        <taxon>Bacteroidota</taxon>
        <taxon>Cytophagia</taxon>
        <taxon>Cytophagales</taxon>
        <taxon>Cytophagaceae</taxon>
        <taxon>Spirosoma</taxon>
    </lineage>
</organism>
<evidence type="ECO:0000256" key="2">
    <source>
        <dbReference type="ARBA" id="ARBA00023002"/>
    </source>
</evidence>